<evidence type="ECO:0000256" key="11">
    <source>
        <dbReference type="ARBA" id="ARBA00023152"/>
    </source>
</evidence>
<dbReference type="Proteomes" id="UP000064893">
    <property type="component" value="Chromosome"/>
</dbReference>
<dbReference type="Pfam" id="PF00224">
    <property type="entry name" value="PK"/>
    <property type="match status" value="1"/>
</dbReference>
<sequence length="475" mass="52916">MKKLTKIVATISDLNCQPEFLRELFDAGMNVVRLNTAHQTHDDTLKVIENVRKVSDKIALLLDTKGPEIRTTKSDEKIFVKGGDKICMKGDPEGISTSEMIYVSYPDFVKDVHDGSSILIDDGDLELEVLKHIDDKLLCEVKNQGYIKGRKSVNIPSAHLSLPALSEKDKGYIHFAAEHDLDFIAHSFVRNKQDVLAVQRILDEHNSNIKIIAKIENQQGIDNIDEILDVAHGVMIARGDLAIEVPRERIPIIQKNIIRKSMARRKISITATQMLHSMIENPRPTRAEVTDIATAIYDGTDAVMLSGETAYGKYPLESLRVMSSVAMEVEQNKGLYAEDVPIAILASEISGWLCQSAVKAATQLKAQAIVADTTSGRTIRNLAGYRGNRPIFAMAYSKRTMRELALSYGVHVNYIEQRNSPDEFIRHGIARLIKKNYLQDHDIVVVIAGSFGRGVGASFIEIGNVKELLTRTKEE</sequence>
<protein>
    <recommendedName>
        <fullName evidence="4 13">Pyruvate kinase</fullName>
        <ecNumber evidence="4 13">2.7.1.40</ecNumber>
    </recommendedName>
</protein>
<reference evidence="17 18" key="1">
    <citation type="submission" date="2015-11" db="EMBL/GenBank/DDBJ databases">
        <title>Description and complete genome sequence of a novel strain predominating in hypersaline microbial mats and representing a new family of the Bacteriodetes phylum.</title>
        <authorList>
            <person name="Spring S."/>
            <person name="Bunk B."/>
            <person name="Sproer C."/>
            <person name="Klenk H.-P."/>
        </authorList>
    </citation>
    <scope>NUCLEOTIDE SEQUENCE [LARGE SCALE GENOMIC DNA]</scope>
    <source>
        <strain evidence="17 18">L21-Spi-D4</strain>
    </source>
</reference>
<dbReference type="InterPro" id="IPR015795">
    <property type="entry name" value="Pyrv_Knase_C"/>
</dbReference>
<name>A0A0S2I2A4_9BACT</name>
<evidence type="ECO:0000256" key="5">
    <source>
        <dbReference type="ARBA" id="ARBA00022679"/>
    </source>
</evidence>
<evidence type="ECO:0000256" key="4">
    <source>
        <dbReference type="ARBA" id="ARBA00012142"/>
    </source>
</evidence>
<dbReference type="InterPro" id="IPR015806">
    <property type="entry name" value="Pyrv_Knase_insert_dom_sf"/>
</dbReference>
<gene>
    <name evidence="17" type="primary">pyk</name>
    <name evidence="17" type="ORF">L21SP5_02866</name>
</gene>
<comment type="cofactor">
    <cofactor evidence="1">
        <name>K(+)</name>
        <dbReference type="ChEBI" id="CHEBI:29103"/>
    </cofactor>
</comment>
<dbReference type="NCBIfam" id="NF004491">
    <property type="entry name" value="PRK05826.1"/>
    <property type="match status" value="1"/>
</dbReference>
<dbReference type="NCBIfam" id="TIGR01064">
    <property type="entry name" value="pyruv_kin"/>
    <property type="match status" value="1"/>
</dbReference>
<dbReference type="STRING" id="1307839.L21SP5_02866"/>
<dbReference type="PROSITE" id="PS00110">
    <property type="entry name" value="PYRUVATE_KINASE"/>
    <property type="match status" value="1"/>
</dbReference>
<evidence type="ECO:0000256" key="9">
    <source>
        <dbReference type="ARBA" id="ARBA00022840"/>
    </source>
</evidence>
<dbReference type="PANTHER" id="PTHR11817">
    <property type="entry name" value="PYRUVATE KINASE"/>
    <property type="match status" value="1"/>
</dbReference>
<accession>A0A0S2I2A4</accession>
<keyword evidence="9" id="KW-0067">ATP-binding</keyword>
<evidence type="ECO:0000256" key="14">
    <source>
        <dbReference type="RuleBase" id="RU000504"/>
    </source>
</evidence>
<dbReference type="FunFam" id="2.40.33.10:FF:000001">
    <property type="entry name" value="Pyruvate kinase"/>
    <property type="match status" value="1"/>
</dbReference>
<dbReference type="SUPFAM" id="SSF50800">
    <property type="entry name" value="PK beta-barrel domain-like"/>
    <property type="match status" value="1"/>
</dbReference>
<dbReference type="Pfam" id="PF02887">
    <property type="entry name" value="PK_C"/>
    <property type="match status" value="1"/>
</dbReference>
<evidence type="ECO:0000256" key="12">
    <source>
        <dbReference type="ARBA" id="ARBA00023317"/>
    </source>
</evidence>
<dbReference type="EC" id="2.7.1.40" evidence="4 13"/>
<dbReference type="GO" id="GO:0016301">
    <property type="term" value="F:kinase activity"/>
    <property type="evidence" value="ECO:0007669"/>
    <property type="project" value="UniProtKB-KW"/>
</dbReference>
<feature type="domain" description="Pyruvate kinase C-terminal" evidence="16">
    <location>
        <begin position="354"/>
        <end position="452"/>
    </location>
</feature>
<dbReference type="KEGG" id="blq:L21SP5_02866"/>
<dbReference type="Gene3D" id="3.20.20.60">
    <property type="entry name" value="Phosphoenolpyruvate-binding domains"/>
    <property type="match status" value="1"/>
</dbReference>
<keyword evidence="5 14" id="KW-0808">Transferase</keyword>
<dbReference type="SUPFAM" id="SSF52935">
    <property type="entry name" value="PK C-terminal domain-like"/>
    <property type="match status" value="1"/>
</dbReference>
<dbReference type="RefSeq" id="WP_057953852.1">
    <property type="nucleotide sequence ID" value="NZ_CP013118.1"/>
</dbReference>
<dbReference type="Gene3D" id="2.40.33.10">
    <property type="entry name" value="PK beta-barrel domain-like"/>
    <property type="match status" value="1"/>
</dbReference>
<evidence type="ECO:0000313" key="18">
    <source>
        <dbReference type="Proteomes" id="UP000064893"/>
    </source>
</evidence>
<dbReference type="InterPro" id="IPR018209">
    <property type="entry name" value="Pyrv_Knase_AS"/>
</dbReference>
<evidence type="ECO:0000256" key="3">
    <source>
        <dbReference type="ARBA" id="ARBA00008663"/>
    </source>
</evidence>
<keyword evidence="10 14" id="KW-0460">Magnesium</keyword>
<dbReference type="EMBL" id="CP013118">
    <property type="protein sequence ID" value="ALO16486.1"/>
    <property type="molecule type" value="Genomic_DNA"/>
</dbReference>
<dbReference type="Gene3D" id="3.40.1380.20">
    <property type="entry name" value="Pyruvate kinase, C-terminal domain"/>
    <property type="match status" value="1"/>
</dbReference>
<dbReference type="InterPro" id="IPR011037">
    <property type="entry name" value="Pyrv_Knase-like_insert_dom_sf"/>
</dbReference>
<dbReference type="UniPathway" id="UPA00109">
    <property type="reaction ID" value="UER00188"/>
</dbReference>
<dbReference type="PRINTS" id="PR01050">
    <property type="entry name" value="PYRUVTKNASE"/>
</dbReference>
<dbReference type="OrthoDB" id="9812123at2"/>
<dbReference type="GO" id="GO:0004743">
    <property type="term" value="F:pyruvate kinase activity"/>
    <property type="evidence" value="ECO:0007669"/>
    <property type="project" value="UniProtKB-UniRule"/>
</dbReference>
<keyword evidence="12 17" id="KW-0670">Pyruvate</keyword>
<dbReference type="GO" id="GO:0000287">
    <property type="term" value="F:magnesium ion binding"/>
    <property type="evidence" value="ECO:0007669"/>
    <property type="project" value="UniProtKB-UniRule"/>
</dbReference>
<dbReference type="AlphaFoldDB" id="A0A0S2I2A4"/>
<feature type="domain" description="Pyruvate kinase barrel" evidence="15">
    <location>
        <begin position="3"/>
        <end position="318"/>
    </location>
</feature>
<dbReference type="GO" id="GO:0005524">
    <property type="term" value="F:ATP binding"/>
    <property type="evidence" value="ECO:0007669"/>
    <property type="project" value="UniProtKB-KW"/>
</dbReference>
<dbReference type="SUPFAM" id="SSF51621">
    <property type="entry name" value="Phosphoenolpyruvate/pyruvate domain"/>
    <property type="match status" value="1"/>
</dbReference>
<comment type="pathway">
    <text evidence="2 14">Carbohydrate degradation; glycolysis; pyruvate from D-glyceraldehyde 3-phosphate: step 5/5.</text>
</comment>
<proteinExistence type="inferred from homology"/>
<keyword evidence="7" id="KW-0547">Nucleotide-binding</keyword>
<evidence type="ECO:0000256" key="6">
    <source>
        <dbReference type="ARBA" id="ARBA00022723"/>
    </source>
</evidence>
<dbReference type="InterPro" id="IPR015813">
    <property type="entry name" value="Pyrv/PenolPyrv_kinase-like_dom"/>
</dbReference>
<dbReference type="PATRIC" id="fig|1307839.3.peg.3011"/>
<evidence type="ECO:0000256" key="2">
    <source>
        <dbReference type="ARBA" id="ARBA00004997"/>
    </source>
</evidence>
<evidence type="ECO:0000256" key="1">
    <source>
        <dbReference type="ARBA" id="ARBA00001958"/>
    </source>
</evidence>
<dbReference type="InterPro" id="IPR036918">
    <property type="entry name" value="Pyrv_Knase_C_sf"/>
</dbReference>
<evidence type="ECO:0000313" key="17">
    <source>
        <dbReference type="EMBL" id="ALO16486.1"/>
    </source>
</evidence>
<keyword evidence="11 14" id="KW-0324">Glycolysis</keyword>
<evidence type="ECO:0000256" key="13">
    <source>
        <dbReference type="NCBIfam" id="TIGR01064"/>
    </source>
</evidence>
<dbReference type="InterPro" id="IPR040442">
    <property type="entry name" value="Pyrv_kinase-like_dom_sf"/>
</dbReference>
<comment type="similarity">
    <text evidence="3 14">Belongs to the pyruvate kinase family.</text>
</comment>
<evidence type="ECO:0000256" key="8">
    <source>
        <dbReference type="ARBA" id="ARBA00022777"/>
    </source>
</evidence>
<keyword evidence="6" id="KW-0479">Metal-binding</keyword>
<evidence type="ECO:0000259" key="15">
    <source>
        <dbReference type="Pfam" id="PF00224"/>
    </source>
</evidence>
<evidence type="ECO:0000256" key="7">
    <source>
        <dbReference type="ARBA" id="ARBA00022741"/>
    </source>
</evidence>
<organism evidence="17 18">
    <name type="scientific">Salinivirga cyanobacteriivorans</name>
    <dbReference type="NCBI Taxonomy" id="1307839"/>
    <lineage>
        <taxon>Bacteria</taxon>
        <taxon>Pseudomonadati</taxon>
        <taxon>Bacteroidota</taxon>
        <taxon>Bacteroidia</taxon>
        <taxon>Bacteroidales</taxon>
        <taxon>Salinivirgaceae</taxon>
        <taxon>Salinivirga</taxon>
    </lineage>
</organism>
<evidence type="ECO:0000259" key="16">
    <source>
        <dbReference type="Pfam" id="PF02887"/>
    </source>
</evidence>
<keyword evidence="18" id="KW-1185">Reference proteome</keyword>
<keyword evidence="8 14" id="KW-0418">Kinase</keyword>
<dbReference type="NCBIfam" id="NF004978">
    <property type="entry name" value="PRK06354.1"/>
    <property type="match status" value="1"/>
</dbReference>
<dbReference type="InterPro" id="IPR015793">
    <property type="entry name" value="Pyrv_Knase_brl"/>
</dbReference>
<comment type="catalytic activity">
    <reaction evidence="14">
        <text>pyruvate + ATP = phosphoenolpyruvate + ADP + H(+)</text>
        <dbReference type="Rhea" id="RHEA:18157"/>
        <dbReference type="ChEBI" id="CHEBI:15361"/>
        <dbReference type="ChEBI" id="CHEBI:15378"/>
        <dbReference type="ChEBI" id="CHEBI:30616"/>
        <dbReference type="ChEBI" id="CHEBI:58702"/>
        <dbReference type="ChEBI" id="CHEBI:456216"/>
        <dbReference type="EC" id="2.7.1.40"/>
    </reaction>
</comment>
<dbReference type="InterPro" id="IPR001697">
    <property type="entry name" value="Pyr_Knase"/>
</dbReference>
<dbReference type="GO" id="GO:0030955">
    <property type="term" value="F:potassium ion binding"/>
    <property type="evidence" value="ECO:0007669"/>
    <property type="project" value="UniProtKB-UniRule"/>
</dbReference>
<evidence type="ECO:0000256" key="10">
    <source>
        <dbReference type="ARBA" id="ARBA00022842"/>
    </source>
</evidence>